<evidence type="ECO:0000313" key="3">
    <source>
        <dbReference type="EMBL" id="JAB70590.1"/>
    </source>
</evidence>
<dbReference type="InterPro" id="IPR011330">
    <property type="entry name" value="Glyco_hydro/deAcase_b/a-brl"/>
</dbReference>
<keyword evidence="2" id="KW-0732">Signal</keyword>
<dbReference type="EMBL" id="GANP01013878">
    <property type="protein sequence ID" value="JAB70590.1"/>
    <property type="molecule type" value="mRNA"/>
</dbReference>
<dbReference type="Gene3D" id="3.20.20.370">
    <property type="entry name" value="Glycoside hydrolase/deacetylase"/>
    <property type="match status" value="1"/>
</dbReference>
<dbReference type="AlphaFoldDB" id="V5GJZ0"/>
<dbReference type="GO" id="GO:0005975">
    <property type="term" value="P:carbohydrate metabolic process"/>
    <property type="evidence" value="ECO:0007669"/>
    <property type="project" value="InterPro"/>
</dbReference>
<feature type="chain" id="PRO_5004733714" evidence="2">
    <location>
        <begin position="21"/>
        <end position="413"/>
    </location>
</feature>
<dbReference type="PANTHER" id="PTHR45985:SF8">
    <property type="entry name" value="CHITIN DEACETYLASE-LIKE 9, ISOFORM A"/>
    <property type="match status" value="1"/>
</dbReference>
<protein>
    <submittedName>
        <fullName evidence="3">Putative peritrophic membrane chitin binding protein</fullName>
    </submittedName>
</protein>
<feature type="region of interest" description="Disordered" evidence="1">
    <location>
        <begin position="89"/>
        <end position="110"/>
    </location>
</feature>
<feature type="region of interest" description="Disordered" evidence="1">
    <location>
        <begin position="390"/>
        <end position="413"/>
    </location>
</feature>
<sequence length="413" mass="45584">MNLCGLYAVLLLGCLRLAASLPPVRRETDSPPVEVNFASLPSNSDQSVQHKNNLPSYPLVAGDTGATNGPSGPIKTSQKEKLVITVERTSNSTLQTSPSGPQCSEGTSPEGQKCVAKRAVETLQSVVDELRRYLGDQNGSLRNQTTLVTTSPVPPKIGTKLYKPELSGCDVQRCRPPSCACSGELPPGGLKVKDTPQLVMLTFNHTIHRGNMPFFYKLLSGADRRNKATGCDVLVTFFVSADVDYQLANELYFVGHEIALHTISNRDDPDFWRSLSPEQWGRELADQRKMLKAFGNIAEGDVKGFRGPFLNTGGDKGFKALESNKVEYDNSLVHLRRRGEDRPLYPYTLDHGFKMPCVVEPCPQDRYPGLWVFPVNVYLKSKVVDGQDREVYPVPSETRASRSQPPRTTRSVT</sequence>
<feature type="compositionally biased region" description="Polar residues" evidence="1">
    <location>
        <begin position="401"/>
        <end position="413"/>
    </location>
</feature>
<evidence type="ECO:0000256" key="1">
    <source>
        <dbReference type="SAM" id="MobiDB-lite"/>
    </source>
</evidence>
<accession>V5GJZ0</accession>
<dbReference type="InterPro" id="IPR052740">
    <property type="entry name" value="CE4"/>
</dbReference>
<dbReference type="PANTHER" id="PTHR45985">
    <property type="match status" value="1"/>
</dbReference>
<proteinExistence type="evidence at transcript level"/>
<dbReference type="SUPFAM" id="SSF88713">
    <property type="entry name" value="Glycoside hydrolase/deacetylase"/>
    <property type="match status" value="1"/>
</dbReference>
<name>V5GJZ0_IXORI</name>
<organism evidence="3">
    <name type="scientific">Ixodes ricinus</name>
    <name type="common">Common tick</name>
    <name type="synonym">Acarus ricinus</name>
    <dbReference type="NCBI Taxonomy" id="34613"/>
    <lineage>
        <taxon>Eukaryota</taxon>
        <taxon>Metazoa</taxon>
        <taxon>Ecdysozoa</taxon>
        <taxon>Arthropoda</taxon>
        <taxon>Chelicerata</taxon>
        <taxon>Arachnida</taxon>
        <taxon>Acari</taxon>
        <taxon>Parasitiformes</taxon>
        <taxon>Ixodida</taxon>
        <taxon>Ixodoidea</taxon>
        <taxon>Ixodidae</taxon>
        <taxon>Ixodinae</taxon>
        <taxon>Ixodes</taxon>
    </lineage>
</organism>
<feature type="signal peptide" evidence="2">
    <location>
        <begin position="1"/>
        <end position="20"/>
    </location>
</feature>
<reference evidence="3" key="1">
    <citation type="journal article" date="2015" name="Sci. Rep.">
        <title>Tissue- and time-dependent transcription in Ixodes ricinus salivary glands and midguts when blood feeding on the vertebrate host.</title>
        <authorList>
            <person name="Kotsyfakis M."/>
            <person name="Schwarz A."/>
            <person name="Erhart J."/>
            <person name="Ribeiro J.M."/>
        </authorList>
    </citation>
    <scope>NUCLEOTIDE SEQUENCE</scope>
    <source>
        <tissue evidence="3">Salivary gland and midgut</tissue>
    </source>
</reference>
<evidence type="ECO:0000256" key="2">
    <source>
        <dbReference type="SAM" id="SignalP"/>
    </source>
</evidence>